<organism evidence="6 7">
    <name type="scientific">Vibrio aestuarianus</name>
    <dbReference type="NCBI Taxonomy" id="28171"/>
    <lineage>
        <taxon>Bacteria</taxon>
        <taxon>Pseudomonadati</taxon>
        <taxon>Pseudomonadota</taxon>
        <taxon>Gammaproteobacteria</taxon>
        <taxon>Vibrionales</taxon>
        <taxon>Vibrionaceae</taxon>
        <taxon>Vibrio</taxon>
    </lineage>
</organism>
<keyword evidence="2 4" id="KW-0378">Hydrolase</keyword>
<evidence type="ECO:0000313" key="7">
    <source>
        <dbReference type="Proteomes" id="UP001140979"/>
    </source>
</evidence>
<dbReference type="AlphaFoldDB" id="A0A9X4IUZ7"/>
<dbReference type="GO" id="GO:0008422">
    <property type="term" value="F:beta-glucosidase activity"/>
    <property type="evidence" value="ECO:0007669"/>
    <property type="project" value="TreeGrafter"/>
</dbReference>
<dbReference type="GO" id="GO:0009986">
    <property type="term" value="C:cell surface"/>
    <property type="evidence" value="ECO:0007669"/>
    <property type="project" value="TreeGrafter"/>
</dbReference>
<dbReference type="PANTHER" id="PTHR31297">
    <property type="entry name" value="GLUCAN ENDO-1,6-BETA-GLUCOSIDASE B"/>
    <property type="match status" value="1"/>
</dbReference>
<reference evidence="6" key="1">
    <citation type="submission" date="2022-02" db="EMBL/GenBank/DDBJ databases">
        <title>Emergence and expansion in Europe of a Vibrio aestuarianus clonal complex pathogenic for oysters.</title>
        <authorList>
            <person name="Mesnil A."/>
            <person name="Travers M.-A."/>
        </authorList>
    </citation>
    <scope>NUCLEOTIDE SEQUENCE</scope>
    <source>
        <strain evidence="6">19_064_11T1</strain>
    </source>
</reference>
<dbReference type="RefSeq" id="WP_274683752.1">
    <property type="nucleotide sequence ID" value="NZ_JAKNBA010000039.1"/>
</dbReference>
<name>A0A9X4IUZ7_9VIBR</name>
<proteinExistence type="inferred from homology"/>
<protein>
    <submittedName>
        <fullName evidence="6">Glycoside hydrolase family 5 protein</fullName>
    </submittedName>
</protein>
<dbReference type="EMBL" id="JAKNBA010000039">
    <property type="protein sequence ID" value="MDE1243795.1"/>
    <property type="molecule type" value="Genomic_DNA"/>
</dbReference>
<keyword evidence="1" id="KW-0732">Signal</keyword>
<evidence type="ECO:0000256" key="4">
    <source>
        <dbReference type="RuleBase" id="RU361153"/>
    </source>
</evidence>
<dbReference type="InterPro" id="IPR001547">
    <property type="entry name" value="Glyco_hydro_5"/>
</dbReference>
<dbReference type="SUPFAM" id="SSF51445">
    <property type="entry name" value="(Trans)glycosidases"/>
    <property type="match status" value="1"/>
</dbReference>
<evidence type="ECO:0000256" key="1">
    <source>
        <dbReference type="ARBA" id="ARBA00022729"/>
    </source>
</evidence>
<dbReference type="PANTHER" id="PTHR31297:SF17">
    <property type="entry name" value="ENDOGLUCANASE"/>
    <property type="match status" value="1"/>
</dbReference>
<comment type="similarity">
    <text evidence="4">Belongs to the glycosyl hydrolase 5 (cellulase A) family.</text>
</comment>
<feature type="domain" description="Glycoside hydrolase family 5" evidence="5">
    <location>
        <begin position="70"/>
        <end position="359"/>
    </location>
</feature>
<dbReference type="PROSITE" id="PS51257">
    <property type="entry name" value="PROKAR_LIPOPROTEIN"/>
    <property type="match status" value="1"/>
</dbReference>
<evidence type="ECO:0000256" key="3">
    <source>
        <dbReference type="ARBA" id="ARBA00023295"/>
    </source>
</evidence>
<sequence>MIREIKITSVAILSLFAVIGCGSDNNHNDKSVQSVVLDNRYYTDMYHWNDSKGLNVTALGRGINMGNYLESPTYEGEWNNNLIIQASDFRNINQTGFSSVRIPVRWSAHTLTNDPNIIDDAFLSRVQEVVDQAIQEDLKVIINTHHFDELFYDDKDFDYQRSRLLKFWDQISKRFPISQYNQDQLIFEFLNEPHEDVGIKEWNSLISDLTNIVWHANSATQNNALGQRKVMVGPADWGGVSKLPYLELPKSSNPDNTIITVHFYEPFQFTHQGASWVDGADTWIGTRWLATESQQKVLIDYLDLIDKWNAEPGHGFEINIGEFGVYSQYSAPEDQRAWTAFITREAEKRGYSWNYWEYSSGFGAYDPYAERWLKGSYLKTQIAIDQSASLYTHTHILSKMLWKCVEK</sequence>
<dbReference type="Pfam" id="PF00150">
    <property type="entry name" value="Cellulase"/>
    <property type="match status" value="1"/>
</dbReference>
<dbReference type="InterPro" id="IPR050386">
    <property type="entry name" value="Glycosyl_hydrolase_5"/>
</dbReference>
<dbReference type="Gene3D" id="3.20.20.80">
    <property type="entry name" value="Glycosidases"/>
    <property type="match status" value="1"/>
</dbReference>
<evidence type="ECO:0000313" key="6">
    <source>
        <dbReference type="EMBL" id="MDE1243795.1"/>
    </source>
</evidence>
<gene>
    <name evidence="6" type="ORF">L9W94_16895</name>
</gene>
<comment type="caution">
    <text evidence="6">The sequence shown here is derived from an EMBL/GenBank/DDBJ whole genome shotgun (WGS) entry which is preliminary data.</text>
</comment>
<accession>A0A9X4IUZ7</accession>
<evidence type="ECO:0000256" key="2">
    <source>
        <dbReference type="ARBA" id="ARBA00022801"/>
    </source>
</evidence>
<dbReference type="Proteomes" id="UP001140979">
    <property type="component" value="Unassembled WGS sequence"/>
</dbReference>
<dbReference type="GO" id="GO:0009251">
    <property type="term" value="P:glucan catabolic process"/>
    <property type="evidence" value="ECO:0007669"/>
    <property type="project" value="TreeGrafter"/>
</dbReference>
<dbReference type="InterPro" id="IPR017853">
    <property type="entry name" value="GH"/>
</dbReference>
<dbReference type="GO" id="GO:0005576">
    <property type="term" value="C:extracellular region"/>
    <property type="evidence" value="ECO:0007669"/>
    <property type="project" value="TreeGrafter"/>
</dbReference>
<keyword evidence="3 4" id="KW-0326">Glycosidase</keyword>
<evidence type="ECO:0000259" key="5">
    <source>
        <dbReference type="Pfam" id="PF00150"/>
    </source>
</evidence>